<keyword evidence="3" id="KW-1185">Reference proteome</keyword>
<dbReference type="PANTHER" id="PTHR43615">
    <property type="entry name" value="PHOSPHOENOLPYRUVATE SYNTHASE-RELATED"/>
    <property type="match status" value="1"/>
</dbReference>
<dbReference type="Gene3D" id="3.30.1490.20">
    <property type="entry name" value="ATP-grasp fold, A domain"/>
    <property type="match status" value="1"/>
</dbReference>
<dbReference type="InterPro" id="IPR002192">
    <property type="entry name" value="PPDK_AMP/ATP-bd"/>
</dbReference>
<dbReference type="InterPro" id="IPR014710">
    <property type="entry name" value="RmlC-like_jellyroll"/>
</dbReference>
<comment type="caution">
    <text evidence="2">The sequence shown here is derived from an EMBL/GenBank/DDBJ whole genome shotgun (WGS) entry which is preliminary data.</text>
</comment>
<dbReference type="PROSITE" id="PS00889">
    <property type="entry name" value="CNMP_BINDING_2"/>
    <property type="match status" value="1"/>
</dbReference>
<sequence length="421" mass="44807">MKQQVVPFAKARDAALFGSKAVGLGNAVHHGLAVPPGVALSGDLVDAIAGGDEKAIERLAAAIADLPAPFAVRSSAVDEDGAAASFAGQHLTVLNVHTPADVPGAVREVWWSANSDSAITYRQKVGLFTRPSVGVVVQTLLNPDVAGVMFTEHPVTGADERLIEASWGLGEAVVAGLVVPDHFRLDRAGLVLERKPGRKRIAVRSLPNGGTFEEQVPAAQVTQLCLDDTQLASLAGLALQCEKAYGPRRDIEWAMQDGRLYLLQCRAVTTGQSRSEAALPSPPPRDPVGALQRVRFFVDLDRRQTEQIARLLKQRHFAQGETVIREGSGAAAFFIIESGEAAVSSKGVSINTLGPGDHFGEIALIDGGPRSATVVATTELVCYGLTFWEFRPLIERNGAIAWKLLQALAKRLRVAEQGQSS</sequence>
<dbReference type="InterPro" id="IPR018488">
    <property type="entry name" value="cNMP-bd_CS"/>
</dbReference>
<protein>
    <submittedName>
        <fullName evidence="2">PEP/pyruvate-binding domain-containing protein</fullName>
    </submittedName>
</protein>
<evidence type="ECO:0000313" key="3">
    <source>
        <dbReference type="Proteomes" id="UP001169027"/>
    </source>
</evidence>
<dbReference type="InterPro" id="IPR000595">
    <property type="entry name" value="cNMP-bd_dom"/>
</dbReference>
<evidence type="ECO:0000313" key="2">
    <source>
        <dbReference type="EMBL" id="MDO1537916.1"/>
    </source>
</evidence>
<dbReference type="PROSITE" id="PS50042">
    <property type="entry name" value="CNMP_BINDING_3"/>
    <property type="match status" value="1"/>
</dbReference>
<dbReference type="EMBL" id="JAUKVY010000053">
    <property type="protein sequence ID" value="MDO1537916.1"/>
    <property type="molecule type" value="Genomic_DNA"/>
</dbReference>
<dbReference type="CDD" id="cd00038">
    <property type="entry name" value="CAP_ED"/>
    <property type="match status" value="1"/>
</dbReference>
<reference evidence="2" key="1">
    <citation type="submission" date="2023-06" db="EMBL/GenBank/DDBJ databases">
        <authorList>
            <person name="Jiang Y."/>
            <person name="Liu Q."/>
        </authorList>
    </citation>
    <scope>NUCLEOTIDE SEQUENCE</scope>
    <source>
        <strain evidence="2">CGMCC 1.12090</strain>
    </source>
</reference>
<dbReference type="InterPro" id="IPR013815">
    <property type="entry name" value="ATP_grasp_subdomain_1"/>
</dbReference>
<dbReference type="PRINTS" id="PR00103">
    <property type="entry name" value="CAMPKINASE"/>
</dbReference>
<dbReference type="SMART" id="SM00100">
    <property type="entry name" value="cNMP"/>
    <property type="match status" value="1"/>
</dbReference>
<dbReference type="InterPro" id="IPR051549">
    <property type="entry name" value="PEP_Utilizing_Enz"/>
</dbReference>
<dbReference type="PANTHER" id="PTHR43615:SF1">
    <property type="entry name" value="PPDK_N DOMAIN-CONTAINING PROTEIN"/>
    <property type="match status" value="1"/>
</dbReference>
<feature type="domain" description="Cyclic nucleotide-binding" evidence="1">
    <location>
        <begin position="296"/>
        <end position="411"/>
    </location>
</feature>
<proteinExistence type="predicted"/>
<dbReference type="Pfam" id="PF00027">
    <property type="entry name" value="cNMP_binding"/>
    <property type="match status" value="1"/>
</dbReference>
<accession>A0ABT8SG72</accession>
<name>A0ABT8SG72_9BURK</name>
<dbReference type="InterPro" id="IPR018490">
    <property type="entry name" value="cNMP-bd_dom_sf"/>
</dbReference>
<organism evidence="2 3">
    <name type="scientific">Variovorax ginsengisoli</name>
    <dbReference type="NCBI Taxonomy" id="363844"/>
    <lineage>
        <taxon>Bacteria</taxon>
        <taxon>Pseudomonadati</taxon>
        <taxon>Pseudomonadota</taxon>
        <taxon>Betaproteobacteria</taxon>
        <taxon>Burkholderiales</taxon>
        <taxon>Comamonadaceae</taxon>
        <taxon>Variovorax</taxon>
    </lineage>
</organism>
<dbReference type="Proteomes" id="UP001169027">
    <property type="component" value="Unassembled WGS sequence"/>
</dbReference>
<dbReference type="SUPFAM" id="SSF56059">
    <property type="entry name" value="Glutathione synthetase ATP-binding domain-like"/>
    <property type="match status" value="1"/>
</dbReference>
<gene>
    <name evidence="2" type="ORF">Q2T77_37380</name>
</gene>
<dbReference type="Pfam" id="PF01326">
    <property type="entry name" value="PPDK_N"/>
    <property type="match status" value="1"/>
</dbReference>
<evidence type="ECO:0000259" key="1">
    <source>
        <dbReference type="PROSITE" id="PS50042"/>
    </source>
</evidence>
<dbReference type="RefSeq" id="WP_301816329.1">
    <property type="nucleotide sequence ID" value="NZ_JAUJZH010000053.1"/>
</dbReference>
<dbReference type="Gene3D" id="3.30.470.20">
    <property type="entry name" value="ATP-grasp fold, B domain"/>
    <property type="match status" value="1"/>
</dbReference>
<dbReference type="Gene3D" id="2.60.120.10">
    <property type="entry name" value="Jelly Rolls"/>
    <property type="match status" value="1"/>
</dbReference>
<dbReference type="SUPFAM" id="SSF51206">
    <property type="entry name" value="cAMP-binding domain-like"/>
    <property type="match status" value="1"/>
</dbReference>